<dbReference type="InterPro" id="IPR000873">
    <property type="entry name" value="AMP-dep_synth/lig_dom"/>
</dbReference>
<dbReference type="InterPro" id="IPR025110">
    <property type="entry name" value="AMP-bd_C"/>
</dbReference>
<dbReference type="Pfam" id="PF13193">
    <property type="entry name" value="AMP-binding_C"/>
    <property type="match status" value="1"/>
</dbReference>
<evidence type="ECO:0000259" key="3">
    <source>
        <dbReference type="Pfam" id="PF00501"/>
    </source>
</evidence>
<evidence type="ECO:0000256" key="1">
    <source>
        <dbReference type="ARBA" id="ARBA00006432"/>
    </source>
</evidence>
<protein>
    <submittedName>
        <fullName evidence="5">AMP-binding protein</fullName>
    </submittedName>
</protein>
<dbReference type="Proteomes" id="UP000765160">
    <property type="component" value="Unassembled WGS sequence"/>
</dbReference>
<accession>A0ABX1EWS1</accession>
<evidence type="ECO:0000313" key="5">
    <source>
        <dbReference type="EMBL" id="NKE44528.1"/>
    </source>
</evidence>
<dbReference type="InterPro" id="IPR042099">
    <property type="entry name" value="ANL_N_sf"/>
</dbReference>
<dbReference type="InterPro" id="IPR045851">
    <property type="entry name" value="AMP-bd_C_sf"/>
</dbReference>
<keyword evidence="2" id="KW-0436">Ligase</keyword>
<comment type="caution">
    <text evidence="5">The sequence shown here is derived from an EMBL/GenBank/DDBJ whole genome shotgun (WGS) entry which is preliminary data.</text>
</comment>
<gene>
    <name evidence="5" type="ORF">HB662_07050</name>
</gene>
<evidence type="ECO:0000259" key="4">
    <source>
        <dbReference type="Pfam" id="PF13193"/>
    </source>
</evidence>
<dbReference type="CDD" id="cd04433">
    <property type="entry name" value="AFD_class_I"/>
    <property type="match status" value="1"/>
</dbReference>
<dbReference type="Gene3D" id="3.30.300.30">
    <property type="match status" value="1"/>
</dbReference>
<name>A0ABX1EWS1_9PROT</name>
<proteinExistence type="inferred from homology"/>
<dbReference type="PANTHER" id="PTHR43201:SF5">
    <property type="entry name" value="MEDIUM-CHAIN ACYL-COA LIGASE ACSF2, MITOCHONDRIAL"/>
    <property type="match status" value="1"/>
</dbReference>
<dbReference type="PANTHER" id="PTHR43201">
    <property type="entry name" value="ACYL-COA SYNTHETASE"/>
    <property type="match status" value="1"/>
</dbReference>
<dbReference type="SUPFAM" id="SSF56801">
    <property type="entry name" value="Acetyl-CoA synthetase-like"/>
    <property type="match status" value="1"/>
</dbReference>
<dbReference type="Pfam" id="PF00501">
    <property type="entry name" value="AMP-binding"/>
    <property type="match status" value="1"/>
</dbReference>
<organism evidence="5 6">
    <name type="scientific">Falsiroseomonas frigidaquae</name>
    <dbReference type="NCBI Taxonomy" id="487318"/>
    <lineage>
        <taxon>Bacteria</taxon>
        <taxon>Pseudomonadati</taxon>
        <taxon>Pseudomonadota</taxon>
        <taxon>Alphaproteobacteria</taxon>
        <taxon>Acetobacterales</taxon>
        <taxon>Roseomonadaceae</taxon>
        <taxon>Falsiroseomonas</taxon>
    </lineage>
</organism>
<evidence type="ECO:0000313" key="6">
    <source>
        <dbReference type="Proteomes" id="UP000765160"/>
    </source>
</evidence>
<reference evidence="5 6" key="1">
    <citation type="submission" date="2020-03" db="EMBL/GenBank/DDBJ databases">
        <title>Roseomonas selenitidurans sp. nov. isolated from soil.</title>
        <authorList>
            <person name="Liu H."/>
        </authorList>
    </citation>
    <scope>NUCLEOTIDE SEQUENCE [LARGE SCALE GENOMIC DNA]</scope>
    <source>
        <strain evidence="5 6">JCM 15073</strain>
    </source>
</reference>
<feature type="domain" description="AMP-binding enzyme C-terminal" evidence="4">
    <location>
        <begin position="411"/>
        <end position="473"/>
    </location>
</feature>
<feature type="domain" description="AMP-dependent synthetase/ligase" evidence="3">
    <location>
        <begin position="12"/>
        <end position="360"/>
    </location>
</feature>
<dbReference type="RefSeq" id="WP_168048602.1">
    <property type="nucleotide sequence ID" value="NZ_JAATJR010000002.1"/>
</dbReference>
<evidence type="ECO:0000256" key="2">
    <source>
        <dbReference type="ARBA" id="ARBA00022598"/>
    </source>
</evidence>
<dbReference type="Gene3D" id="3.40.50.12780">
    <property type="entry name" value="N-terminal domain of ligase-like"/>
    <property type="match status" value="1"/>
</dbReference>
<sequence length="494" mass="50814">MERPSTLTELLARTAAAHPDALAFPGLNWAQAEARVRRMAGGLEAAGIGPGDRVALFLPNRPDFLLLLFALARRGACAVLLNTRFRALEVGNLLARAQPKAIAVARDFAAADAEAVLPDPPGSLRLVLGMDGLGEGRLAGLPVLPRAALLEGAEAPDLATPQAECLTFTTSGTTAGPKLVLHRQASIAGHAADVAAAIGTGAPGAAMLAAVPLCGTFGLSAALAAVAGGARIACMEKLDAQAADALIRAEHITHMVGGDEWLLLLAEAAAGRPYAPFQFTGYASFHGQADRVMAASDALGLAVRGVYGSSEVQALFAGQNPTGPHRAVGGGQPVSPEAGWRIAEDGELLLRGPSLFDSYLGNPEATAQARTAEGWFRSGDLAAAQPDGGFGFLTRRGDALRIGGFLVSPEEIEGFLQSQPGVAAAQVVEAGGKPIAFVIPGPGYDEAALMAASRNSLARFKVPARIVALETFPVVHGPNGPKIQRARLREMAAE</sequence>
<keyword evidence="6" id="KW-1185">Reference proteome</keyword>
<comment type="similarity">
    <text evidence="1">Belongs to the ATP-dependent AMP-binding enzyme family.</text>
</comment>
<dbReference type="EMBL" id="JAAVTX010000002">
    <property type="protein sequence ID" value="NKE44528.1"/>
    <property type="molecule type" value="Genomic_DNA"/>
</dbReference>